<accession>A0AAD4SVA7</accession>
<gene>
    <name evidence="1" type="ORF">MKW98_026904</name>
</gene>
<sequence>MLRGSGVCWDSRRAAPYDVPEEIAMIVTVSVSKRCAKVFGSLCNVLIKCLVG</sequence>
<reference evidence="1" key="1">
    <citation type="submission" date="2022-04" db="EMBL/GenBank/DDBJ databases">
        <title>A functionally conserved STORR gene fusion in Papaver species that diverged 16.8 million years ago.</title>
        <authorList>
            <person name="Catania T."/>
        </authorList>
    </citation>
    <scope>NUCLEOTIDE SEQUENCE</scope>
    <source>
        <strain evidence="1">S-188037</strain>
    </source>
</reference>
<dbReference type="EMBL" id="JAJJMB010008487">
    <property type="protein sequence ID" value="KAI3923311.1"/>
    <property type="molecule type" value="Genomic_DNA"/>
</dbReference>
<dbReference type="AlphaFoldDB" id="A0AAD4SVA7"/>
<keyword evidence="2" id="KW-1185">Reference proteome</keyword>
<evidence type="ECO:0000313" key="2">
    <source>
        <dbReference type="Proteomes" id="UP001202328"/>
    </source>
</evidence>
<proteinExistence type="predicted"/>
<name>A0AAD4SVA7_9MAGN</name>
<organism evidence="1 2">
    <name type="scientific">Papaver atlanticum</name>
    <dbReference type="NCBI Taxonomy" id="357466"/>
    <lineage>
        <taxon>Eukaryota</taxon>
        <taxon>Viridiplantae</taxon>
        <taxon>Streptophyta</taxon>
        <taxon>Embryophyta</taxon>
        <taxon>Tracheophyta</taxon>
        <taxon>Spermatophyta</taxon>
        <taxon>Magnoliopsida</taxon>
        <taxon>Ranunculales</taxon>
        <taxon>Papaveraceae</taxon>
        <taxon>Papaveroideae</taxon>
        <taxon>Papaver</taxon>
    </lineage>
</organism>
<dbReference type="Proteomes" id="UP001202328">
    <property type="component" value="Unassembled WGS sequence"/>
</dbReference>
<protein>
    <submittedName>
        <fullName evidence="1">Uncharacterized protein</fullName>
    </submittedName>
</protein>
<evidence type="ECO:0000313" key="1">
    <source>
        <dbReference type="EMBL" id="KAI3923311.1"/>
    </source>
</evidence>
<comment type="caution">
    <text evidence="1">The sequence shown here is derived from an EMBL/GenBank/DDBJ whole genome shotgun (WGS) entry which is preliminary data.</text>
</comment>